<feature type="transmembrane region" description="Helical" evidence="5">
    <location>
        <begin position="68"/>
        <end position="90"/>
    </location>
</feature>
<gene>
    <name evidence="6" type="ORF">AC529_18655</name>
</gene>
<organism evidence="6 7">
    <name type="scientific">Thermobifida cellulosilytica TB100</name>
    <dbReference type="NCBI Taxonomy" id="665004"/>
    <lineage>
        <taxon>Bacteria</taxon>
        <taxon>Bacillati</taxon>
        <taxon>Actinomycetota</taxon>
        <taxon>Actinomycetes</taxon>
        <taxon>Streptosporangiales</taxon>
        <taxon>Nocardiopsidaceae</taxon>
        <taxon>Thermobifida</taxon>
    </lineage>
</organism>
<evidence type="ECO:0000313" key="7">
    <source>
        <dbReference type="Proteomes" id="UP000074382"/>
    </source>
</evidence>
<dbReference type="PATRIC" id="fig|665004.4.peg.176"/>
<dbReference type="AlphaFoldDB" id="A0A147KD29"/>
<dbReference type="Proteomes" id="UP000074382">
    <property type="component" value="Unassembled WGS sequence"/>
</dbReference>
<sequence>MVAHLVGVVFACTAWLPSLVVYLVAKGRSPFVRHHAAEALNLQLTLFFPYVVGAGLFVGLGFSSPDLAWIGTAVTVAVWLVCLVFGTLAATAAARDSWYRYPIAFHLVK</sequence>
<keyword evidence="4 5" id="KW-0472">Membrane</keyword>
<evidence type="ECO:0000256" key="4">
    <source>
        <dbReference type="ARBA" id="ARBA00023136"/>
    </source>
</evidence>
<evidence type="ECO:0008006" key="8">
    <source>
        <dbReference type="Google" id="ProtNLM"/>
    </source>
</evidence>
<protein>
    <recommendedName>
        <fullName evidence="8">DUF4870 domain-containing protein</fullName>
    </recommendedName>
</protein>
<dbReference type="InterPro" id="IPR019109">
    <property type="entry name" value="MamF_MmsF"/>
</dbReference>
<dbReference type="EMBL" id="LGEM01000138">
    <property type="protein sequence ID" value="KUP95202.1"/>
    <property type="molecule type" value="Genomic_DNA"/>
</dbReference>
<keyword evidence="3 5" id="KW-1133">Transmembrane helix</keyword>
<dbReference type="STRING" id="665004.AC529_18655"/>
<keyword evidence="7" id="KW-1185">Reference proteome</keyword>
<evidence type="ECO:0000256" key="5">
    <source>
        <dbReference type="SAM" id="Phobius"/>
    </source>
</evidence>
<keyword evidence="2 5" id="KW-0812">Transmembrane</keyword>
<dbReference type="Pfam" id="PF09685">
    <property type="entry name" value="MamF_MmsF"/>
    <property type="match status" value="1"/>
</dbReference>
<reference evidence="7" key="1">
    <citation type="journal article" date="2017" name="Acta Aliment.">
        <title>Plant polysaccharide degrading enzyme system of Thermpbifida cellulosilytica TB100 revealed by de novo genome project data.</title>
        <authorList>
            <person name="Toth A."/>
            <person name="Baka E."/>
            <person name="Luzics S."/>
            <person name="Bata-Vidacs I."/>
            <person name="Nagy I."/>
            <person name="Balint B."/>
            <person name="Herceg R."/>
            <person name="Olasz F."/>
            <person name="Wilk T."/>
            <person name="Nagy T."/>
            <person name="Kriszt B."/>
            <person name="Nagy I."/>
            <person name="Kukolya J."/>
        </authorList>
    </citation>
    <scope>NUCLEOTIDE SEQUENCE [LARGE SCALE GENOMIC DNA]</scope>
    <source>
        <strain evidence="7">TB100</strain>
    </source>
</reference>
<feature type="transmembrane region" description="Helical" evidence="5">
    <location>
        <begin position="6"/>
        <end position="24"/>
    </location>
</feature>
<evidence type="ECO:0000313" key="6">
    <source>
        <dbReference type="EMBL" id="KUP95202.1"/>
    </source>
</evidence>
<evidence type="ECO:0000256" key="2">
    <source>
        <dbReference type="ARBA" id="ARBA00022692"/>
    </source>
</evidence>
<accession>A0A147KD29</accession>
<comment type="subcellular location">
    <subcellularLocation>
        <location evidence="1">Membrane</location>
        <topology evidence="1">Multi-pass membrane protein</topology>
    </subcellularLocation>
</comment>
<dbReference type="OrthoDB" id="9808930at2"/>
<proteinExistence type="predicted"/>
<evidence type="ECO:0000256" key="1">
    <source>
        <dbReference type="ARBA" id="ARBA00004141"/>
    </source>
</evidence>
<comment type="caution">
    <text evidence="6">The sequence shown here is derived from an EMBL/GenBank/DDBJ whole genome shotgun (WGS) entry which is preliminary data.</text>
</comment>
<name>A0A147KD29_THECS</name>
<feature type="transmembrane region" description="Helical" evidence="5">
    <location>
        <begin position="44"/>
        <end position="62"/>
    </location>
</feature>
<evidence type="ECO:0000256" key="3">
    <source>
        <dbReference type="ARBA" id="ARBA00022989"/>
    </source>
</evidence>